<feature type="transmembrane region" description="Helical" evidence="8">
    <location>
        <begin position="311"/>
        <end position="333"/>
    </location>
</feature>
<dbReference type="Gene3D" id="3.30.70.1450">
    <property type="entry name" value="Regulator of K+ conductance, C-terminal domain"/>
    <property type="match status" value="1"/>
</dbReference>
<keyword evidence="11" id="KW-1185">Reference proteome</keyword>
<evidence type="ECO:0000256" key="6">
    <source>
        <dbReference type="ARBA" id="ARBA00023136"/>
    </source>
</evidence>
<dbReference type="GO" id="GO:0005886">
    <property type="term" value="C:plasma membrane"/>
    <property type="evidence" value="ECO:0007669"/>
    <property type="project" value="TreeGrafter"/>
</dbReference>
<evidence type="ECO:0000256" key="3">
    <source>
        <dbReference type="ARBA" id="ARBA00022692"/>
    </source>
</evidence>
<feature type="transmembrane region" description="Helical" evidence="8">
    <location>
        <begin position="24"/>
        <end position="47"/>
    </location>
</feature>
<evidence type="ECO:0000256" key="1">
    <source>
        <dbReference type="ARBA" id="ARBA00004141"/>
    </source>
</evidence>
<evidence type="ECO:0000313" key="10">
    <source>
        <dbReference type="EMBL" id="QCT72112.1"/>
    </source>
</evidence>
<keyword evidence="7" id="KW-0868">Chloride</keyword>
<sequence>MREVFKPVENSTENLIAHTRNMKYLLAMEGIFVGMIAGGIAIIYRLALNFSEKNMSFILSYAGEHHWAIAAWFAALIVMAVIVGRMVKWEPMISGSGIPQVEGELQGYFEEPWLKVIIGKLVGGILCIIGGLSLGREGPSVQLGAMGGKGFSRIFKRLNIEERYLMTCGASAGLAAAFNAPLAGIMFALEEVHKNFSATVLFSAMTASVTADFVSKYVFGLGSVFQFRVDSSIPLKYYGFIILLGIILGAGGAFYNKVLAGTQDLYARMTFLKAEFRPVIPFLMAGILGFTLPQVLGGGHMMIELLAPGNLPLTMILLLLVVKFIFSMFSFGSGAPGGIFFPLLVLGAYIGGFYGMVVVRGMGMDPQLINNFIILAMAGYFTAIVRAPITGIVLISEMTGSFTHLLSLSVVAITAEITAAALKSEPVYEMLLDRIVARRGEEPLPETSNKTLIAVSVHHSCGLVGKRIWEIQWPENCLLVAIRRGEKELIPKGDTKIRPSDTIVALANETDLNRINTELHALCEEASAAGNS</sequence>
<feature type="transmembrane region" description="Helical" evidence="8">
    <location>
        <begin position="164"/>
        <end position="189"/>
    </location>
</feature>
<dbReference type="InterPro" id="IPR006037">
    <property type="entry name" value="RCK_C"/>
</dbReference>
<dbReference type="CDD" id="cd01031">
    <property type="entry name" value="EriC"/>
    <property type="match status" value="1"/>
</dbReference>
<protein>
    <submittedName>
        <fullName evidence="10">ClC family H(+)/Cl(-) exchange transporter</fullName>
    </submittedName>
</protein>
<gene>
    <name evidence="10" type="ORF">CPZ25_012530</name>
</gene>
<dbReference type="GO" id="GO:0005247">
    <property type="term" value="F:voltage-gated chloride channel activity"/>
    <property type="evidence" value="ECO:0007669"/>
    <property type="project" value="TreeGrafter"/>
</dbReference>
<feature type="transmembrane region" description="Helical" evidence="8">
    <location>
        <begin position="279"/>
        <end position="299"/>
    </location>
</feature>
<reference evidence="10 11" key="1">
    <citation type="submission" date="2018-05" db="EMBL/GenBank/DDBJ databases">
        <title>Genome comparison of Eubacterium sp.</title>
        <authorList>
            <person name="Feng Y."/>
            <person name="Sanchez-Andrea I."/>
            <person name="Stams A.J.M."/>
            <person name="De Vos W.M."/>
        </authorList>
    </citation>
    <scope>NUCLEOTIDE SEQUENCE [LARGE SCALE GENOMIC DNA]</scope>
    <source>
        <strain evidence="10 11">YI</strain>
    </source>
</reference>
<dbReference type="SUPFAM" id="SSF81340">
    <property type="entry name" value="Clc chloride channel"/>
    <property type="match status" value="1"/>
</dbReference>
<dbReference type="Proteomes" id="UP000218387">
    <property type="component" value="Chromosome"/>
</dbReference>
<name>A0A4P9CBJ5_EUBML</name>
<dbReference type="GO" id="GO:0008324">
    <property type="term" value="F:monoatomic cation transmembrane transporter activity"/>
    <property type="evidence" value="ECO:0007669"/>
    <property type="project" value="InterPro"/>
</dbReference>
<dbReference type="KEGG" id="emt:CPZ25_012530"/>
<feature type="transmembrane region" description="Helical" evidence="8">
    <location>
        <begin position="237"/>
        <end position="259"/>
    </location>
</feature>
<dbReference type="PANTHER" id="PTHR45711">
    <property type="entry name" value="CHLORIDE CHANNEL PROTEIN"/>
    <property type="match status" value="1"/>
</dbReference>
<dbReference type="Gene3D" id="1.10.3080.10">
    <property type="entry name" value="Clc chloride channel"/>
    <property type="match status" value="1"/>
</dbReference>
<accession>A0A4P9CBJ5</accession>
<feature type="domain" description="RCK C-terminal" evidence="9">
    <location>
        <begin position="439"/>
        <end position="521"/>
    </location>
</feature>
<dbReference type="RefSeq" id="WP_096918728.1">
    <property type="nucleotide sequence ID" value="NZ_CP029487.1"/>
</dbReference>
<dbReference type="InterPro" id="IPR014743">
    <property type="entry name" value="Cl-channel_core"/>
</dbReference>
<comment type="subcellular location">
    <subcellularLocation>
        <location evidence="1">Membrane</location>
        <topology evidence="1">Multi-pass membrane protein</topology>
    </subcellularLocation>
</comment>
<feature type="transmembrane region" description="Helical" evidence="8">
    <location>
        <begin position="67"/>
        <end position="87"/>
    </location>
</feature>
<keyword evidence="3 8" id="KW-0812">Transmembrane</keyword>
<keyword evidence="6 8" id="KW-0472">Membrane</keyword>
<keyword evidence="5" id="KW-0406">Ion transport</keyword>
<dbReference type="AlphaFoldDB" id="A0A4P9CBJ5"/>
<evidence type="ECO:0000256" key="2">
    <source>
        <dbReference type="ARBA" id="ARBA00022448"/>
    </source>
</evidence>
<dbReference type="InterPro" id="IPR036721">
    <property type="entry name" value="RCK_C_sf"/>
</dbReference>
<feature type="transmembrane region" description="Helical" evidence="8">
    <location>
        <begin position="339"/>
        <end position="359"/>
    </location>
</feature>
<dbReference type="Pfam" id="PF02080">
    <property type="entry name" value="TrkA_C"/>
    <property type="match status" value="1"/>
</dbReference>
<proteinExistence type="predicted"/>
<keyword evidence="2" id="KW-0813">Transport</keyword>
<dbReference type="PANTHER" id="PTHR45711:SF6">
    <property type="entry name" value="CHLORIDE CHANNEL PROTEIN"/>
    <property type="match status" value="1"/>
</dbReference>
<dbReference type="PROSITE" id="PS51202">
    <property type="entry name" value="RCK_C"/>
    <property type="match status" value="1"/>
</dbReference>
<dbReference type="GO" id="GO:0006813">
    <property type="term" value="P:potassium ion transport"/>
    <property type="evidence" value="ECO:0007669"/>
    <property type="project" value="InterPro"/>
</dbReference>
<dbReference type="SUPFAM" id="SSF116726">
    <property type="entry name" value="TrkA C-terminal domain-like"/>
    <property type="match status" value="1"/>
</dbReference>
<dbReference type="Pfam" id="PF00654">
    <property type="entry name" value="Voltage_CLC"/>
    <property type="match status" value="1"/>
</dbReference>
<organism evidence="10 11">
    <name type="scientific">Eubacterium maltosivorans</name>
    <dbReference type="NCBI Taxonomy" id="2041044"/>
    <lineage>
        <taxon>Bacteria</taxon>
        <taxon>Bacillati</taxon>
        <taxon>Bacillota</taxon>
        <taxon>Clostridia</taxon>
        <taxon>Eubacteriales</taxon>
        <taxon>Eubacteriaceae</taxon>
        <taxon>Eubacterium</taxon>
    </lineage>
</organism>
<evidence type="ECO:0000256" key="4">
    <source>
        <dbReference type="ARBA" id="ARBA00022989"/>
    </source>
</evidence>
<dbReference type="EMBL" id="CP029487">
    <property type="protein sequence ID" value="QCT72112.1"/>
    <property type="molecule type" value="Genomic_DNA"/>
</dbReference>
<feature type="transmembrane region" description="Helical" evidence="8">
    <location>
        <begin position="201"/>
        <end position="225"/>
    </location>
</feature>
<evidence type="ECO:0000256" key="8">
    <source>
        <dbReference type="SAM" id="Phobius"/>
    </source>
</evidence>
<feature type="transmembrane region" description="Helical" evidence="8">
    <location>
        <begin position="371"/>
        <end position="395"/>
    </location>
</feature>
<evidence type="ECO:0000256" key="5">
    <source>
        <dbReference type="ARBA" id="ARBA00023065"/>
    </source>
</evidence>
<evidence type="ECO:0000313" key="11">
    <source>
        <dbReference type="Proteomes" id="UP000218387"/>
    </source>
</evidence>
<evidence type="ECO:0000256" key="7">
    <source>
        <dbReference type="ARBA" id="ARBA00023214"/>
    </source>
</evidence>
<evidence type="ECO:0000259" key="9">
    <source>
        <dbReference type="PROSITE" id="PS51202"/>
    </source>
</evidence>
<dbReference type="InterPro" id="IPR001807">
    <property type="entry name" value="ClC"/>
</dbReference>
<dbReference type="PRINTS" id="PR00762">
    <property type="entry name" value="CLCHANNEL"/>
</dbReference>
<keyword evidence="4 8" id="KW-1133">Transmembrane helix</keyword>